<dbReference type="PANTHER" id="PTHR48169:SF7">
    <property type="entry name" value="CASPASE 10"/>
    <property type="match status" value="1"/>
</dbReference>
<evidence type="ECO:0000313" key="21">
    <source>
        <dbReference type="Proteomes" id="UP000694523"/>
    </source>
</evidence>
<evidence type="ECO:0000256" key="5">
    <source>
        <dbReference type="ARBA" id="ARBA00022553"/>
    </source>
</evidence>
<dbReference type="GO" id="GO:0006915">
    <property type="term" value="P:apoptotic process"/>
    <property type="evidence" value="ECO:0007669"/>
    <property type="project" value="UniProtKB-KW"/>
</dbReference>
<dbReference type="InterPro" id="IPR016129">
    <property type="entry name" value="Caspase_his_AS"/>
</dbReference>
<dbReference type="InterPro" id="IPR029030">
    <property type="entry name" value="Caspase-like_dom_sf"/>
</dbReference>
<keyword evidence="4" id="KW-0963">Cytoplasm</keyword>
<evidence type="ECO:0000256" key="1">
    <source>
        <dbReference type="ARBA" id="ARBA00004123"/>
    </source>
</evidence>
<dbReference type="InterPro" id="IPR011600">
    <property type="entry name" value="Pept_C14_caspase"/>
</dbReference>
<evidence type="ECO:0000259" key="19">
    <source>
        <dbReference type="PROSITE" id="PS50208"/>
    </source>
</evidence>
<evidence type="ECO:0000256" key="13">
    <source>
        <dbReference type="ARBA" id="ARBA00051626"/>
    </source>
</evidence>
<keyword evidence="7" id="KW-0053">Apoptosis</keyword>
<reference evidence="20" key="2">
    <citation type="submission" date="2025-09" db="UniProtKB">
        <authorList>
            <consortium name="Ensembl"/>
        </authorList>
    </citation>
    <scope>IDENTIFICATION</scope>
</reference>
<reference evidence="20" key="1">
    <citation type="submission" date="2025-08" db="UniProtKB">
        <authorList>
            <consortium name="Ensembl"/>
        </authorList>
    </citation>
    <scope>IDENTIFICATION</scope>
</reference>
<dbReference type="Pfam" id="PF00656">
    <property type="entry name" value="Peptidase_C14"/>
    <property type="match status" value="1"/>
</dbReference>
<dbReference type="GO" id="GO:0043065">
    <property type="term" value="P:positive regulation of apoptotic process"/>
    <property type="evidence" value="ECO:0007669"/>
    <property type="project" value="UniProtKB-ARBA"/>
</dbReference>
<evidence type="ECO:0000256" key="3">
    <source>
        <dbReference type="ARBA" id="ARBA00010134"/>
    </source>
</evidence>
<keyword evidence="21" id="KW-1185">Reference proteome</keyword>
<evidence type="ECO:0000256" key="14">
    <source>
        <dbReference type="ARBA" id="ARBA00066479"/>
    </source>
</evidence>
<keyword evidence="9" id="KW-0378">Hydrolase</keyword>
<dbReference type="SMART" id="SM00115">
    <property type="entry name" value="CASc"/>
    <property type="match status" value="1"/>
</dbReference>
<dbReference type="InterPro" id="IPR001875">
    <property type="entry name" value="DED_dom"/>
</dbReference>
<name>A0A8C6TJM7_9GOBI</name>
<dbReference type="PROSITE" id="PS01121">
    <property type="entry name" value="CASPASE_HIS"/>
    <property type="match status" value="1"/>
</dbReference>
<dbReference type="GO" id="GO:0006508">
    <property type="term" value="P:proteolysis"/>
    <property type="evidence" value="ECO:0007669"/>
    <property type="project" value="UniProtKB-KW"/>
</dbReference>
<dbReference type="GO" id="GO:0005737">
    <property type="term" value="C:cytoplasm"/>
    <property type="evidence" value="ECO:0007669"/>
    <property type="project" value="UniProtKB-SubCell"/>
</dbReference>
<dbReference type="InterPro" id="IPR001309">
    <property type="entry name" value="Pept_C14_p20"/>
</dbReference>
<dbReference type="InterPro" id="IPR015917">
    <property type="entry name" value="Pept_C14A"/>
</dbReference>
<keyword evidence="8" id="KW-0677">Repeat</keyword>
<protein>
    <recommendedName>
        <fullName evidence="15">Caspase-8</fullName>
        <ecNumber evidence="14">3.4.22.61</ecNumber>
    </recommendedName>
</protein>
<dbReference type="Gene3D" id="1.10.533.10">
    <property type="entry name" value="Death Domain, Fas"/>
    <property type="match status" value="2"/>
</dbReference>
<dbReference type="PRINTS" id="PR00376">
    <property type="entry name" value="IL1BCENZYME"/>
</dbReference>
<dbReference type="Ensembl" id="ENSNMLT00000023951.1">
    <property type="protein sequence ID" value="ENSNMLP00000021361.1"/>
    <property type="gene ID" value="ENSNMLG00000013864.1"/>
</dbReference>
<feature type="domain" description="DED" evidence="17">
    <location>
        <begin position="2"/>
        <end position="79"/>
    </location>
</feature>
<dbReference type="InterPro" id="IPR002138">
    <property type="entry name" value="Pept_C14_p10"/>
</dbReference>
<evidence type="ECO:0000313" key="20">
    <source>
        <dbReference type="Ensembl" id="ENSNMLP00000021361.1"/>
    </source>
</evidence>
<feature type="domain" description="Caspase family p10" evidence="18">
    <location>
        <begin position="446"/>
        <end position="486"/>
    </location>
</feature>
<evidence type="ECO:0000256" key="16">
    <source>
        <dbReference type="RuleBase" id="RU003971"/>
    </source>
</evidence>
<dbReference type="FunFam" id="1.10.533.10:FF:000016">
    <property type="entry name" value="CASP8 and FADD-like apoptosis regulator"/>
    <property type="match status" value="1"/>
</dbReference>
<dbReference type="SUPFAM" id="SSF52129">
    <property type="entry name" value="Caspase-like"/>
    <property type="match status" value="1"/>
</dbReference>
<keyword evidence="10" id="KW-0788">Thiol protease</keyword>
<dbReference type="CDD" id="cd08334">
    <property type="entry name" value="DED_Caspase_8_10_r2"/>
    <property type="match status" value="1"/>
</dbReference>
<dbReference type="PROSITE" id="PS50207">
    <property type="entry name" value="CASPASE_P10"/>
    <property type="match status" value="1"/>
</dbReference>
<feature type="domain" description="DED" evidence="17">
    <location>
        <begin position="91"/>
        <end position="158"/>
    </location>
</feature>
<comment type="subcellular location">
    <subcellularLocation>
        <location evidence="2">Cytoplasm</location>
    </subcellularLocation>
    <subcellularLocation>
        <location evidence="1">Nucleus</location>
    </subcellularLocation>
</comment>
<evidence type="ECO:0000256" key="2">
    <source>
        <dbReference type="ARBA" id="ARBA00004496"/>
    </source>
</evidence>
<dbReference type="PROSITE" id="PS50168">
    <property type="entry name" value="DED"/>
    <property type="match status" value="2"/>
</dbReference>
<organism evidence="20 21">
    <name type="scientific">Neogobius melanostomus</name>
    <name type="common">round goby</name>
    <dbReference type="NCBI Taxonomy" id="47308"/>
    <lineage>
        <taxon>Eukaryota</taxon>
        <taxon>Metazoa</taxon>
        <taxon>Chordata</taxon>
        <taxon>Craniata</taxon>
        <taxon>Vertebrata</taxon>
        <taxon>Euteleostomi</taxon>
        <taxon>Actinopterygii</taxon>
        <taxon>Neopterygii</taxon>
        <taxon>Teleostei</taxon>
        <taxon>Neoteleostei</taxon>
        <taxon>Acanthomorphata</taxon>
        <taxon>Gobiaria</taxon>
        <taxon>Gobiiformes</taxon>
        <taxon>Gobioidei</taxon>
        <taxon>Gobiidae</taxon>
        <taxon>Benthophilinae</taxon>
        <taxon>Neogobiini</taxon>
        <taxon>Neogobius</taxon>
    </lineage>
</organism>
<dbReference type="Pfam" id="PF01335">
    <property type="entry name" value="DED"/>
    <property type="match status" value="2"/>
</dbReference>
<evidence type="ECO:0000259" key="18">
    <source>
        <dbReference type="PROSITE" id="PS50207"/>
    </source>
</evidence>
<dbReference type="GO" id="GO:0032991">
    <property type="term" value="C:protein-containing complex"/>
    <property type="evidence" value="ECO:0007669"/>
    <property type="project" value="UniProtKB-ARBA"/>
</dbReference>
<dbReference type="Gene3D" id="3.40.50.1460">
    <property type="match status" value="1"/>
</dbReference>
<keyword evidence="12" id="KW-0539">Nucleus</keyword>
<proteinExistence type="inferred from homology"/>
<dbReference type="GO" id="GO:0051604">
    <property type="term" value="P:protein maturation"/>
    <property type="evidence" value="ECO:0007669"/>
    <property type="project" value="UniProtKB-ARBA"/>
</dbReference>
<dbReference type="PROSITE" id="PS50208">
    <property type="entry name" value="CASPASE_P20"/>
    <property type="match status" value="1"/>
</dbReference>
<comment type="similarity">
    <text evidence="3 16">Belongs to the peptidase C14A family.</text>
</comment>
<evidence type="ECO:0000256" key="8">
    <source>
        <dbReference type="ARBA" id="ARBA00022737"/>
    </source>
</evidence>
<keyword evidence="11" id="KW-0865">Zymogen</keyword>
<dbReference type="Proteomes" id="UP000694523">
    <property type="component" value="Unplaced"/>
</dbReference>
<dbReference type="SMART" id="SM00031">
    <property type="entry name" value="DED"/>
    <property type="match status" value="2"/>
</dbReference>
<dbReference type="CDD" id="cd00032">
    <property type="entry name" value="CASc"/>
    <property type="match status" value="1"/>
</dbReference>
<dbReference type="GO" id="GO:0004197">
    <property type="term" value="F:cysteine-type endopeptidase activity"/>
    <property type="evidence" value="ECO:0007669"/>
    <property type="project" value="InterPro"/>
</dbReference>
<dbReference type="GO" id="GO:0005634">
    <property type="term" value="C:nucleus"/>
    <property type="evidence" value="ECO:0007669"/>
    <property type="project" value="UniProtKB-SubCell"/>
</dbReference>
<evidence type="ECO:0000256" key="7">
    <source>
        <dbReference type="ARBA" id="ARBA00022703"/>
    </source>
</evidence>
<sequence>MDFQKLLLEIGQSLDAEEVRALAFLCKDISQRSLNSVELFSDLCSSLSDQDLLSPDRPQLLQELLLTIRRPRLTRHIPLTVQGPRRDLISPYRKLLYNLYEDITDEDLRSMKFLLNQKLPRRKLDENVKTLELFLEMEQMDLLGKTNVDLLQSIFESVCPVLNEKINCFKQKQVNSLAGMSNCVDPNQRDLNDNPQSFYGGGNVPGLQSLLQPSAQVSFLPPNASVDFPHGLHCHDYEGAQSQHVSDANVTNSNTVKGRRDALETSAESTDISKKPMINVNTEATNVEELESYYSMTGEKRGVCMIVNNDNFSDKRKREGTQIDQDCLERVFKWLGFEVEVHPDCTAVKMLSVTKQLSSRDHRNMDCVVCCFLSHGQEGSIFGVDGQTVSITKLKRLFNGAQCPSLVDKPKLFFIQACQGTNEQQMVSIQTDGPASCSIESDATKMEESIPSEADFLLGMATVPSYFSYRERSNGSWYIQALCKNLVQMVPRLVNSSLPVPLKIFTNSFIQQTHTLHFLEITQ</sequence>
<evidence type="ECO:0000256" key="4">
    <source>
        <dbReference type="ARBA" id="ARBA00022490"/>
    </source>
</evidence>
<evidence type="ECO:0000256" key="9">
    <source>
        <dbReference type="ARBA" id="ARBA00022801"/>
    </source>
</evidence>
<evidence type="ECO:0000259" key="17">
    <source>
        <dbReference type="PROSITE" id="PS50168"/>
    </source>
</evidence>
<dbReference type="PROSITE" id="PS01122">
    <property type="entry name" value="CASPASE_CYS"/>
    <property type="match status" value="1"/>
</dbReference>
<dbReference type="SUPFAM" id="SSF47986">
    <property type="entry name" value="DEATH domain"/>
    <property type="match status" value="2"/>
</dbReference>
<feature type="domain" description="Caspase family p20" evidence="19">
    <location>
        <begin position="300"/>
        <end position="422"/>
    </location>
</feature>
<evidence type="ECO:0000256" key="12">
    <source>
        <dbReference type="ARBA" id="ARBA00023242"/>
    </source>
</evidence>
<dbReference type="FunFam" id="3.40.50.1460:FF:000008">
    <property type="entry name" value="caspase-8 isoform X1"/>
    <property type="match status" value="1"/>
</dbReference>
<dbReference type="GO" id="GO:0005886">
    <property type="term" value="C:plasma membrane"/>
    <property type="evidence" value="ECO:0007669"/>
    <property type="project" value="UniProtKB-ARBA"/>
</dbReference>
<accession>A0A8C6TJM7</accession>
<comment type="catalytic activity">
    <reaction evidence="13">
        <text>Strict requirement for Asp at position P1 and has a preferred cleavage sequence of (Leu/Asp/Val)-Glu-Thr-Asp-|-(Gly/Ser/Ala).</text>
        <dbReference type="EC" id="3.4.22.61"/>
    </reaction>
</comment>
<evidence type="ECO:0000256" key="15">
    <source>
        <dbReference type="ARBA" id="ARBA00068172"/>
    </source>
</evidence>
<evidence type="ECO:0000256" key="11">
    <source>
        <dbReference type="ARBA" id="ARBA00023145"/>
    </source>
</evidence>
<dbReference type="EC" id="3.4.22.61" evidence="14"/>
<evidence type="ECO:0000256" key="10">
    <source>
        <dbReference type="ARBA" id="ARBA00022807"/>
    </source>
</evidence>
<dbReference type="InterPro" id="IPR011029">
    <property type="entry name" value="DEATH-like_dom_sf"/>
</dbReference>
<keyword evidence="5" id="KW-0597">Phosphoprotein</keyword>
<dbReference type="InterPro" id="IPR033139">
    <property type="entry name" value="Caspase_cys_AS"/>
</dbReference>
<keyword evidence="6" id="KW-0645">Protease</keyword>
<evidence type="ECO:0000256" key="6">
    <source>
        <dbReference type="ARBA" id="ARBA00022670"/>
    </source>
</evidence>
<dbReference type="AlphaFoldDB" id="A0A8C6TJM7"/>
<dbReference type="PANTHER" id="PTHR48169">
    <property type="entry name" value="DED DOMAIN-CONTAINING PROTEIN"/>
    <property type="match status" value="1"/>
</dbReference>